<keyword evidence="5 7" id="KW-0472">Membrane</keyword>
<protein>
    <submittedName>
        <fullName evidence="8">OLC1v1015820C1</fullName>
    </submittedName>
</protein>
<dbReference type="Gene3D" id="1.20.1250.20">
    <property type="entry name" value="MFS general substrate transporter like domains"/>
    <property type="match status" value="1"/>
</dbReference>
<evidence type="ECO:0000256" key="7">
    <source>
        <dbReference type="SAM" id="Phobius"/>
    </source>
</evidence>
<evidence type="ECO:0000256" key="6">
    <source>
        <dbReference type="ARBA" id="ARBA00044504"/>
    </source>
</evidence>
<comment type="subcellular location">
    <subcellularLocation>
        <location evidence="1">Membrane</location>
        <topology evidence="1">Multi-pass membrane protein</topology>
    </subcellularLocation>
</comment>
<organism evidence="8 9">
    <name type="scientific">Oldenlandia corymbosa var. corymbosa</name>
    <dbReference type="NCBI Taxonomy" id="529605"/>
    <lineage>
        <taxon>Eukaryota</taxon>
        <taxon>Viridiplantae</taxon>
        <taxon>Streptophyta</taxon>
        <taxon>Embryophyta</taxon>
        <taxon>Tracheophyta</taxon>
        <taxon>Spermatophyta</taxon>
        <taxon>Magnoliopsida</taxon>
        <taxon>eudicotyledons</taxon>
        <taxon>Gunneridae</taxon>
        <taxon>Pentapetalae</taxon>
        <taxon>asterids</taxon>
        <taxon>lamiids</taxon>
        <taxon>Gentianales</taxon>
        <taxon>Rubiaceae</taxon>
        <taxon>Rubioideae</taxon>
        <taxon>Spermacoceae</taxon>
        <taxon>Hedyotis-Oldenlandia complex</taxon>
        <taxon>Oldenlandia</taxon>
    </lineage>
</organism>
<evidence type="ECO:0000313" key="9">
    <source>
        <dbReference type="Proteomes" id="UP001161247"/>
    </source>
</evidence>
<name>A0AAV1E4F6_OLDCO</name>
<evidence type="ECO:0000313" key="8">
    <source>
        <dbReference type="EMBL" id="CAI9114990.1"/>
    </source>
</evidence>
<dbReference type="AlphaFoldDB" id="A0AAV1E4F6"/>
<feature type="transmembrane region" description="Helical" evidence="7">
    <location>
        <begin position="163"/>
        <end position="184"/>
    </location>
</feature>
<gene>
    <name evidence="8" type="ORF">OLC1_LOCUS21596</name>
</gene>
<comment type="similarity">
    <text evidence="6">Belongs to the major facilitator superfamily. Phosphate:H(+) symporter (TC 2.A.1.9) family.</text>
</comment>
<dbReference type="GO" id="GO:0016020">
    <property type="term" value="C:membrane"/>
    <property type="evidence" value="ECO:0007669"/>
    <property type="project" value="UniProtKB-SubCell"/>
</dbReference>
<dbReference type="InterPro" id="IPR036259">
    <property type="entry name" value="MFS_trans_sf"/>
</dbReference>
<dbReference type="PANTHER" id="PTHR11654">
    <property type="entry name" value="OLIGOPEPTIDE TRANSPORTER-RELATED"/>
    <property type="match status" value="1"/>
</dbReference>
<dbReference type="Pfam" id="PF00854">
    <property type="entry name" value="PTR2"/>
    <property type="match status" value="1"/>
</dbReference>
<accession>A0AAV1E4F6</accession>
<dbReference type="InterPro" id="IPR000109">
    <property type="entry name" value="POT_fam"/>
</dbReference>
<proteinExistence type="inferred from homology"/>
<evidence type="ECO:0000256" key="1">
    <source>
        <dbReference type="ARBA" id="ARBA00004141"/>
    </source>
</evidence>
<keyword evidence="3 7" id="KW-0812">Transmembrane</keyword>
<comment type="similarity">
    <text evidence="2">Belongs to the major facilitator superfamily. Proton-dependent oligopeptide transporter (POT/PTR) (TC 2.A.17) family.</text>
</comment>
<sequence length="254" mass="28785">MAFSRLLSSLSSLDFCQGGLIDWALPPTRKGCAIRVFFNPGHCVDSPRNPKSHREKLGKPEKVFVKQTLVLVPLGVPLDEAWFYTAGLVVELRLGFPAKEGLESLPRVDTMILKLEKGLKNVWQIFSLGFVTAQILIMKPILYRFPVTYAYSKKRNQKTQKKFLRILPIWITCLTYTVALAKISTLFTKLTATVNRSIRPNLNVPAAMLKTFISVTITICMTIYDRIFVPVATRVTRYPSDIIMLQRIGTEIHP</sequence>
<evidence type="ECO:0000256" key="4">
    <source>
        <dbReference type="ARBA" id="ARBA00022989"/>
    </source>
</evidence>
<evidence type="ECO:0000256" key="2">
    <source>
        <dbReference type="ARBA" id="ARBA00005982"/>
    </source>
</evidence>
<reference evidence="8" key="1">
    <citation type="submission" date="2023-03" db="EMBL/GenBank/DDBJ databases">
        <authorList>
            <person name="Julca I."/>
        </authorList>
    </citation>
    <scope>NUCLEOTIDE SEQUENCE</scope>
</reference>
<evidence type="ECO:0000256" key="5">
    <source>
        <dbReference type="ARBA" id="ARBA00023136"/>
    </source>
</evidence>
<dbReference type="Proteomes" id="UP001161247">
    <property type="component" value="Chromosome 8"/>
</dbReference>
<dbReference type="EMBL" id="OX459125">
    <property type="protein sequence ID" value="CAI9114990.1"/>
    <property type="molecule type" value="Genomic_DNA"/>
</dbReference>
<feature type="transmembrane region" description="Helical" evidence="7">
    <location>
        <begin position="204"/>
        <end position="224"/>
    </location>
</feature>
<dbReference type="GO" id="GO:0022857">
    <property type="term" value="F:transmembrane transporter activity"/>
    <property type="evidence" value="ECO:0007669"/>
    <property type="project" value="InterPro"/>
</dbReference>
<keyword evidence="4 7" id="KW-1133">Transmembrane helix</keyword>
<keyword evidence="9" id="KW-1185">Reference proteome</keyword>
<feature type="transmembrane region" description="Helical" evidence="7">
    <location>
        <begin position="122"/>
        <end position="142"/>
    </location>
</feature>
<evidence type="ECO:0000256" key="3">
    <source>
        <dbReference type="ARBA" id="ARBA00022692"/>
    </source>
</evidence>